<evidence type="ECO:0000313" key="1">
    <source>
        <dbReference type="EMBL" id="KAH7137607.1"/>
    </source>
</evidence>
<name>A0A9P9EI98_9HYPO</name>
<comment type="caution">
    <text evidence="1">The sequence shown here is derived from an EMBL/GenBank/DDBJ whole genome shotgun (WGS) entry which is preliminary data.</text>
</comment>
<sequence length="122" mass="14404">MADQERGKTRRRILLVRPRRPGGWSDPTWPTRLETDSMSATIERTQNDPLYRLKHNETQLDLLNQQLKQQHDTYLLLKEELLKIKEALPTFVREVKAEIKKVMESSLVDGKQDSIDPNYLKY</sequence>
<reference evidence="1" key="1">
    <citation type="journal article" date="2021" name="Nat. Commun.">
        <title>Genetic determinants of endophytism in the Arabidopsis root mycobiome.</title>
        <authorList>
            <person name="Mesny F."/>
            <person name="Miyauchi S."/>
            <person name="Thiergart T."/>
            <person name="Pickel B."/>
            <person name="Atanasova L."/>
            <person name="Karlsson M."/>
            <person name="Huettel B."/>
            <person name="Barry K.W."/>
            <person name="Haridas S."/>
            <person name="Chen C."/>
            <person name="Bauer D."/>
            <person name="Andreopoulos W."/>
            <person name="Pangilinan J."/>
            <person name="LaButti K."/>
            <person name="Riley R."/>
            <person name="Lipzen A."/>
            <person name="Clum A."/>
            <person name="Drula E."/>
            <person name="Henrissat B."/>
            <person name="Kohler A."/>
            <person name="Grigoriev I.V."/>
            <person name="Martin F.M."/>
            <person name="Hacquard S."/>
        </authorList>
    </citation>
    <scope>NUCLEOTIDE SEQUENCE</scope>
    <source>
        <strain evidence="1">MPI-CAGE-AT-0147</strain>
    </source>
</reference>
<dbReference type="AlphaFoldDB" id="A0A9P9EI98"/>
<evidence type="ECO:0000313" key="2">
    <source>
        <dbReference type="Proteomes" id="UP000738349"/>
    </source>
</evidence>
<dbReference type="Proteomes" id="UP000738349">
    <property type="component" value="Unassembled WGS sequence"/>
</dbReference>
<protein>
    <submittedName>
        <fullName evidence="1">Uncharacterized protein</fullName>
    </submittedName>
</protein>
<dbReference type="EMBL" id="JAGMUV010000012">
    <property type="protein sequence ID" value="KAH7137607.1"/>
    <property type="molecule type" value="Genomic_DNA"/>
</dbReference>
<accession>A0A9P9EI98</accession>
<gene>
    <name evidence="1" type="ORF">EDB81DRAFT_761650</name>
</gene>
<proteinExistence type="predicted"/>
<keyword evidence="2" id="KW-1185">Reference proteome</keyword>
<organism evidence="1 2">
    <name type="scientific">Dactylonectria macrodidyma</name>
    <dbReference type="NCBI Taxonomy" id="307937"/>
    <lineage>
        <taxon>Eukaryota</taxon>
        <taxon>Fungi</taxon>
        <taxon>Dikarya</taxon>
        <taxon>Ascomycota</taxon>
        <taxon>Pezizomycotina</taxon>
        <taxon>Sordariomycetes</taxon>
        <taxon>Hypocreomycetidae</taxon>
        <taxon>Hypocreales</taxon>
        <taxon>Nectriaceae</taxon>
        <taxon>Dactylonectria</taxon>
    </lineage>
</organism>